<dbReference type="InterPro" id="IPR001584">
    <property type="entry name" value="Integrase_cat-core"/>
</dbReference>
<dbReference type="PROSITE" id="PS50994">
    <property type="entry name" value="INTEGRASE"/>
    <property type="match status" value="1"/>
</dbReference>
<dbReference type="PANTHER" id="PTHR42648:SF20">
    <property type="entry name" value="RNA-DIRECTED DNA POLYMERASE"/>
    <property type="match status" value="1"/>
</dbReference>
<evidence type="ECO:0000313" key="4">
    <source>
        <dbReference type="Proteomes" id="UP000701853"/>
    </source>
</evidence>
<dbReference type="Proteomes" id="UP000701853">
    <property type="component" value="Chromosome 9"/>
</dbReference>
<dbReference type="SUPFAM" id="SSF53098">
    <property type="entry name" value="Ribonuclease H-like"/>
    <property type="match status" value="1"/>
</dbReference>
<name>A0A8J6CPD5_9ROSI</name>
<dbReference type="InterPro" id="IPR057670">
    <property type="entry name" value="SH3_retrovirus"/>
</dbReference>
<dbReference type="AlphaFoldDB" id="A0A8J6CPD5"/>
<dbReference type="GO" id="GO:0006508">
    <property type="term" value="P:proteolysis"/>
    <property type="evidence" value="ECO:0007669"/>
    <property type="project" value="UniProtKB-KW"/>
</dbReference>
<evidence type="ECO:0000259" key="2">
    <source>
        <dbReference type="PROSITE" id="PS50994"/>
    </source>
</evidence>
<dbReference type="GO" id="GO:0003676">
    <property type="term" value="F:nucleic acid binding"/>
    <property type="evidence" value="ECO:0007669"/>
    <property type="project" value="InterPro"/>
</dbReference>
<dbReference type="Gene3D" id="3.30.420.10">
    <property type="entry name" value="Ribonuclease H-like superfamily/Ribonuclease H"/>
    <property type="match status" value="1"/>
</dbReference>
<dbReference type="InterPro" id="IPR012337">
    <property type="entry name" value="RNaseH-like_sf"/>
</dbReference>
<protein>
    <recommendedName>
        <fullName evidence="2">Integrase catalytic domain-containing protein</fullName>
    </recommendedName>
</protein>
<feature type="domain" description="Integrase catalytic" evidence="2">
    <location>
        <begin position="114"/>
        <end position="246"/>
    </location>
</feature>
<dbReference type="GO" id="GO:0008233">
    <property type="term" value="F:peptidase activity"/>
    <property type="evidence" value="ECO:0007669"/>
    <property type="project" value="UniProtKB-KW"/>
</dbReference>
<dbReference type="Pfam" id="PF22936">
    <property type="entry name" value="Pol_BBD"/>
    <property type="match status" value="1"/>
</dbReference>
<sequence>MTDRSRNLWLDSIATVHVCNDQQQFNSYELVANCEMVMGNYQSIKVLGQGMVELNFRSGKKLTLTNVLHVPDVRKNLVSASILCNKGFKIILESDKFALLKGDIYVGKGYCNEDDFSRFTYVYLMRSKDEAFDMFKHFKNEAENLFSKKIKVLRSDRGKYFSNEFNVLCEEQGVVHECFAPYTPQQNGLVERKNRTLANMVNSILLNVKLPYNLWGEALLTVCYILNIMPSKKFKVSPYELWKGRMPNLDYFKVWGCLAYYRVPDQQGTKLGPRAVKGAFDGYAQHFKAYHVLDLVPNTIIETRDVVFIENKDIKPRKSQRVRKVKDFGLDFISSQSLAFLVEGNRESVIRNILIILNVDGDP</sequence>
<evidence type="ECO:0000256" key="1">
    <source>
        <dbReference type="ARBA" id="ARBA00022670"/>
    </source>
</evidence>
<dbReference type="InterPro" id="IPR054722">
    <property type="entry name" value="PolX-like_BBD"/>
</dbReference>
<dbReference type="GO" id="GO:0015074">
    <property type="term" value="P:DNA integration"/>
    <property type="evidence" value="ECO:0007669"/>
    <property type="project" value="InterPro"/>
</dbReference>
<comment type="caution">
    <text evidence="3">The sequence shown here is derived from an EMBL/GenBank/DDBJ whole genome shotgun (WGS) entry which is preliminary data.</text>
</comment>
<organism evidence="3 4">
    <name type="scientific">Gossypium anomalum</name>
    <dbReference type="NCBI Taxonomy" id="47600"/>
    <lineage>
        <taxon>Eukaryota</taxon>
        <taxon>Viridiplantae</taxon>
        <taxon>Streptophyta</taxon>
        <taxon>Embryophyta</taxon>
        <taxon>Tracheophyta</taxon>
        <taxon>Spermatophyta</taxon>
        <taxon>Magnoliopsida</taxon>
        <taxon>eudicotyledons</taxon>
        <taxon>Gunneridae</taxon>
        <taxon>Pentapetalae</taxon>
        <taxon>rosids</taxon>
        <taxon>malvids</taxon>
        <taxon>Malvales</taxon>
        <taxon>Malvaceae</taxon>
        <taxon>Malvoideae</taxon>
        <taxon>Gossypium</taxon>
    </lineage>
</organism>
<dbReference type="InterPro" id="IPR039537">
    <property type="entry name" value="Retrotran_Ty1/copia-like"/>
</dbReference>
<reference evidence="3 4" key="1">
    <citation type="journal article" date="2021" name="bioRxiv">
        <title>The Gossypium anomalum genome as a resource for cotton improvement and evolutionary analysis of hybrid incompatibility.</title>
        <authorList>
            <person name="Grover C.E."/>
            <person name="Yuan D."/>
            <person name="Arick M.A."/>
            <person name="Miller E.R."/>
            <person name="Hu G."/>
            <person name="Peterson D.G."/>
            <person name="Wendel J.F."/>
            <person name="Udall J.A."/>
        </authorList>
    </citation>
    <scope>NUCLEOTIDE SEQUENCE [LARGE SCALE GENOMIC DNA]</scope>
    <source>
        <strain evidence="3">JFW-Udall</strain>
        <tissue evidence="3">Leaf</tissue>
    </source>
</reference>
<dbReference type="Pfam" id="PF25597">
    <property type="entry name" value="SH3_retrovirus"/>
    <property type="match status" value="1"/>
</dbReference>
<dbReference type="PANTHER" id="PTHR42648">
    <property type="entry name" value="TRANSPOSASE, PUTATIVE-RELATED"/>
    <property type="match status" value="1"/>
</dbReference>
<gene>
    <name evidence="3" type="ORF">CXB51_023946</name>
</gene>
<evidence type="ECO:0000313" key="3">
    <source>
        <dbReference type="EMBL" id="KAG8482437.1"/>
    </source>
</evidence>
<dbReference type="InterPro" id="IPR036397">
    <property type="entry name" value="RNaseH_sf"/>
</dbReference>
<keyword evidence="4" id="KW-1185">Reference proteome</keyword>
<keyword evidence="1" id="KW-0645">Protease</keyword>
<accession>A0A8J6CPD5</accession>
<keyword evidence="1" id="KW-0378">Hydrolase</keyword>
<proteinExistence type="predicted"/>
<dbReference type="EMBL" id="JAHUZN010000009">
    <property type="protein sequence ID" value="KAG8482437.1"/>
    <property type="molecule type" value="Genomic_DNA"/>
</dbReference>
<dbReference type="OrthoDB" id="2596766at2759"/>